<evidence type="ECO:0000313" key="4">
    <source>
        <dbReference type="EMBL" id="TXC81497.1"/>
    </source>
</evidence>
<reference evidence="4 5" key="1">
    <citation type="submission" date="2019-08" db="EMBL/GenBank/DDBJ databases">
        <title>Genome of Luteibaculum oceani JCM 18817.</title>
        <authorList>
            <person name="Bowman J.P."/>
        </authorList>
    </citation>
    <scope>NUCLEOTIDE SEQUENCE [LARGE SCALE GENOMIC DNA]</scope>
    <source>
        <strain evidence="4 5">JCM 18817</strain>
    </source>
</reference>
<dbReference type="RefSeq" id="WP_147014226.1">
    <property type="nucleotide sequence ID" value="NZ_VORB01000004.1"/>
</dbReference>
<comment type="caution">
    <text evidence="4">The sequence shown here is derived from an EMBL/GenBank/DDBJ whole genome shotgun (WGS) entry which is preliminary data.</text>
</comment>
<proteinExistence type="predicted"/>
<protein>
    <submittedName>
        <fullName evidence="4">T9SS type A sorting domain-containing protein</fullName>
    </submittedName>
</protein>
<accession>A0A5C6V8V7</accession>
<keyword evidence="5" id="KW-1185">Reference proteome</keyword>
<dbReference type="Proteomes" id="UP000321168">
    <property type="component" value="Unassembled WGS sequence"/>
</dbReference>
<evidence type="ECO:0000256" key="2">
    <source>
        <dbReference type="SAM" id="SignalP"/>
    </source>
</evidence>
<keyword evidence="1 2" id="KW-0732">Signal</keyword>
<dbReference type="Gene3D" id="2.60.40.10">
    <property type="entry name" value="Immunoglobulins"/>
    <property type="match status" value="1"/>
</dbReference>
<dbReference type="EMBL" id="VORB01000004">
    <property type="protein sequence ID" value="TXC81497.1"/>
    <property type="molecule type" value="Genomic_DNA"/>
</dbReference>
<feature type="signal peptide" evidence="2">
    <location>
        <begin position="1"/>
        <end position="19"/>
    </location>
</feature>
<evidence type="ECO:0000313" key="5">
    <source>
        <dbReference type="Proteomes" id="UP000321168"/>
    </source>
</evidence>
<dbReference type="InterPro" id="IPR026444">
    <property type="entry name" value="Secre_tail"/>
</dbReference>
<dbReference type="NCBIfam" id="TIGR04183">
    <property type="entry name" value="Por_Secre_tail"/>
    <property type="match status" value="1"/>
</dbReference>
<feature type="domain" description="Secretion system C-terminal sorting" evidence="3">
    <location>
        <begin position="1686"/>
        <end position="1756"/>
    </location>
</feature>
<sequence>MKRVLKLTLSIVFALVAVASYGQCDLQVEIKANPGTDLCLGESVQITAVTNQEVEIPENCGPAATVGCVDGSIPFTATLGGGTNINAQGNSLPDVFGDVNEGQIRSQIIYRAEEIIAQGFEGGKINGMEMELATILSNGQIPNLEIKMACVSDQEFNGGFYTGALTTVFNNKSYTLGTGYNTFNFDQAYDWNGQDNILIEVCVYVQSGQAGNIKAYTKDQTLAYPAVRVARKILSDGTCAFTDNARNSNQRPNTKFLACKPQLKDFTYSWTPTNDLSDPSARDPFANPTADQTYTVSVFETANPGCVATDNITIKVIDPGNFTPSANTPLCEGDALVLSSNTAADGYLWLGPDGFTSTSANPIINNVGQNNEGTYQVFVDVGFCKASKTIDVDVESLLSSGQVLPDPVLCNNNDQFNLFSLLSAYDQNATSQWTDNNGSGVLNGSIIRPSDIPDNQLPQTFTYTYSLSNTCGTQSSTVSVTINPAPKAGDDGNTIVCNKDSTFIDLNNLLQGNPDGGGTWRDASNTGLLSPQGTVNFFEYNPGTYTFYYKVVGPGACKADSAKVDVTVKDFKVAGNGGSTRICKGTAIGLEDYLSDHDPNGVWLDTDNSGGLVSATTGVFNSANVAPGSYTFTYFVDNEDPCPDQSTTVEVEITKKPEIVNANTFCNASETFYQVTFEVRDGDPNTLDASVIADGITYGFNLTQQGGLWIFTSDPIPEGEEVEITIWDADNCGTSSYSIRKRCGCATDAGVINVSQIEDICEGSFYTINYIGGFIDDGDDIFEFILHDGPGTTIGTIYDRNRTGTFGFVPGLVEGQTYYVSVIAGDKIPNKNEVDLNDDCLDVRAGQPIRFIRLPQPDLTITPDTACIGANVNVKASNIAGPGVSFEWTGPGVSSPNLEFDILGLAPENVGTYNFIVNKSICRDTFQVDLAAFPVPQVNVPTNFTACANVLDSIPLNLGNVQEGSARFQTGTFQIIDLPIVAGENYLRRTFNDSETLILKEISYPEGCTMVMNKQINVTLEEAPGLSFELISPDIICSDNQATADIRFNLNPANASGKIIFEVNGFQFPEEPQISNDSVITVNAISGGQNTFKIRKYISLPKTCSYAIDFGTADFYNFQEPQVSFDVNNNKICRGDTAYIPVFVNSSDSLVVEYSINGAKKSFVTDRDTLLPVKEDLDFLFSIDSAYYAGGSGCGKLIGLSQTIEVKDPINFNISPVKNDCKGESNGSIILSADGENTTFSLDGSTFFTRTSFNNLPSGTYTVFAKAESGCVSVRSATIENKSNLEIGVDIDPTTCGNINGTLKVTADLGNEPYHVIVNGNEVQNGQLLENLNPGVYQIYAYDNLTCEVRDTVIIDDSEGVDFAFSENGPLRCDFPDAGKIVVTPNGGSGNYVYQLNNLQPQTDSIFAGLYAQFYNVKVIDTLDGCTKEKRIRIKPEVPFFFNAKILRGLNCSYSKDGRVQALAENNGTTYLFSLDGINYSSQDVFTKVGAGQFTLFAKELDGCRREQDFGFKMEAPAPIVSEVIYTEDVECWNGKEGVVALSASGGNGDPFSFKTATTSGFKSSPVFSNLGQGTHEFVVQDLKKCTDTIRVKINGPDTTVISVTKLDSANGKLTIRINATNTFLQTFYSIDGGNNFNTNNIFSGLEPGTYNIVVKDQKGCETVYTLNLTLVGINETVALEQEYKVYPNPFENELYIEWTNPGFDKDQVYLYDMGGRVIHFDTEKSNQRLSIRSNNPLKPGVYILKIGNQTHRVIKQ</sequence>
<gene>
    <name evidence="4" type="ORF">FRX97_05685</name>
</gene>
<feature type="chain" id="PRO_5023017871" evidence="2">
    <location>
        <begin position="20"/>
        <end position="1757"/>
    </location>
</feature>
<dbReference type="OrthoDB" id="1236981at2"/>
<evidence type="ECO:0000259" key="3">
    <source>
        <dbReference type="Pfam" id="PF18962"/>
    </source>
</evidence>
<dbReference type="InterPro" id="IPR013783">
    <property type="entry name" value="Ig-like_fold"/>
</dbReference>
<name>A0A5C6V8V7_9FLAO</name>
<evidence type="ECO:0000256" key="1">
    <source>
        <dbReference type="ARBA" id="ARBA00022729"/>
    </source>
</evidence>
<organism evidence="4 5">
    <name type="scientific">Luteibaculum oceani</name>
    <dbReference type="NCBI Taxonomy" id="1294296"/>
    <lineage>
        <taxon>Bacteria</taxon>
        <taxon>Pseudomonadati</taxon>
        <taxon>Bacteroidota</taxon>
        <taxon>Flavobacteriia</taxon>
        <taxon>Flavobacteriales</taxon>
        <taxon>Luteibaculaceae</taxon>
        <taxon>Luteibaculum</taxon>
    </lineage>
</organism>
<dbReference type="Pfam" id="PF18962">
    <property type="entry name" value="Por_Secre_tail"/>
    <property type="match status" value="1"/>
</dbReference>